<dbReference type="OrthoDB" id="5771911at2759"/>
<evidence type="ECO:0000313" key="3">
    <source>
        <dbReference type="EMBL" id="TKR63164.1"/>
    </source>
</evidence>
<dbReference type="GO" id="GO:0030163">
    <property type="term" value="P:protein catabolic process"/>
    <property type="evidence" value="ECO:0007669"/>
    <property type="project" value="UniProtKB-ARBA"/>
</dbReference>
<evidence type="ECO:0000313" key="4">
    <source>
        <dbReference type="Proteomes" id="UP000298663"/>
    </source>
</evidence>
<feature type="domain" description="MATH" evidence="2">
    <location>
        <begin position="55"/>
        <end position="189"/>
    </location>
</feature>
<gene>
    <name evidence="3" type="ORF">L596_027029</name>
</gene>
<name>A0A4U5M344_STECR</name>
<dbReference type="Pfam" id="PF22486">
    <property type="entry name" value="MATH_2"/>
    <property type="match status" value="1"/>
</dbReference>
<dbReference type="STRING" id="34508.A0A4U5M344"/>
<dbReference type="InterPro" id="IPR008974">
    <property type="entry name" value="TRAF-like"/>
</dbReference>
<proteinExistence type="predicted"/>
<dbReference type="SUPFAM" id="SSF49599">
    <property type="entry name" value="TRAF domain-like"/>
    <property type="match status" value="1"/>
</dbReference>
<keyword evidence="4" id="KW-1185">Reference proteome</keyword>
<evidence type="ECO:0000259" key="1">
    <source>
        <dbReference type="PROSITE" id="PS50097"/>
    </source>
</evidence>
<feature type="domain" description="BTB" evidence="1">
    <location>
        <begin position="233"/>
        <end position="297"/>
    </location>
</feature>
<evidence type="ECO:0008006" key="5">
    <source>
        <dbReference type="Google" id="ProtNLM"/>
    </source>
</evidence>
<dbReference type="AlphaFoldDB" id="A0A4U5M344"/>
<dbReference type="SUPFAM" id="SSF54695">
    <property type="entry name" value="POZ domain"/>
    <property type="match status" value="1"/>
</dbReference>
<organism evidence="3 4">
    <name type="scientific">Steinernema carpocapsae</name>
    <name type="common">Entomopathogenic nematode</name>
    <dbReference type="NCBI Taxonomy" id="34508"/>
    <lineage>
        <taxon>Eukaryota</taxon>
        <taxon>Metazoa</taxon>
        <taxon>Ecdysozoa</taxon>
        <taxon>Nematoda</taxon>
        <taxon>Chromadorea</taxon>
        <taxon>Rhabditida</taxon>
        <taxon>Tylenchina</taxon>
        <taxon>Panagrolaimomorpha</taxon>
        <taxon>Strongyloidoidea</taxon>
        <taxon>Steinernematidae</taxon>
        <taxon>Steinernema</taxon>
    </lineage>
</organism>
<dbReference type="SMART" id="SM00225">
    <property type="entry name" value="BTB"/>
    <property type="match status" value="1"/>
</dbReference>
<sequence>MNVSDDSNASVVSNSNMVSSMPSTSHLNFSGMSCSRHSKSTNITQECITQIEPVQLCQKWHVSNFASTLKLAQPGVCLRSQVFRDAQLPEACWQLCLYPGGKREENRENVSLFLKMSATSPMKEVQVKAEYKFYFLDDRGDARFSNINIGDFHAKPPKCGHSWGLRNIPKSKVLNCLREDESLMISCHILLIPDLSRVACKKIIPQMRIRETIPVAKEYFERMYEMLTTAHDSDCSIICDGETFTAHKFILMAQSDVFKAMFTHKGMTENQENTIRLDDTTSFAIQQMLTYMYSGNIPPLLDDEQASSVMQLADKYGIDHLKLLCEERLIEKLELENVCLMMHLADSHNAGNLKLACNDLVTLNKRQVMATQSWSELRDRNPRLVNEILESIVISEPQSPPPIKKSRI</sequence>
<dbReference type="InterPro" id="IPR000210">
    <property type="entry name" value="BTB/POZ_dom"/>
</dbReference>
<protein>
    <recommendedName>
        <fullName evidence="5">BTB domain-containing protein</fullName>
    </recommendedName>
</protein>
<dbReference type="InterPro" id="IPR002083">
    <property type="entry name" value="MATH/TRAF_dom"/>
</dbReference>
<dbReference type="Pfam" id="PF00651">
    <property type="entry name" value="BTB"/>
    <property type="match status" value="1"/>
</dbReference>
<dbReference type="InterPro" id="IPR011333">
    <property type="entry name" value="SKP1/BTB/POZ_sf"/>
</dbReference>
<dbReference type="EMBL" id="AZBU02000010">
    <property type="protein sequence ID" value="TKR63164.1"/>
    <property type="molecule type" value="Genomic_DNA"/>
</dbReference>
<dbReference type="Gene3D" id="1.25.40.420">
    <property type="match status" value="1"/>
</dbReference>
<dbReference type="PANTHER" id="PTHR24413">
    <property type="entry name" value="SPECKLE-TYPE POZ PROTEIN"/>
    <property type="match status" value="1"/>
</dbReference>
<dbReference type="PROSITE" id="PS50144">
    <property type="entry name" value="MATH"/>
    <property type="match status" value="1"/>
</dbReference>
<dbReference type="Gene3D" id="2.60.210.10">
    <property type="entry name" value="Apoptosis, Tumor Necrosis Factor Receptor Associated Protein 2, Chain A"/>
    <property type="match status" value="1"/>
</dbReference>
<evidence type="ECO:0000259" key="2">
    <source>
        <dbReference type="PROSITE" id="PS50144"/>
    </source>
</evidence>
<accession>A0A4U5M344</accession>
<reference evidence="3 4" key="1">
    <citation type="journal article" date="2015" name="Genome Biol.">
        <title>Comparative genomics of Steinernema reveals deeply conserved gene regulatory networks.</title>
        <authorList>
            <person name="Dillman A.R."/>
            <person name="Macchietto M."/>
            <person name="Porter C.F."/>
            <person name="Rogers A."/>
            <person name="Williams B."/>
            <person name="Antoshechkin I."/>
            <person name="Lee M.M."/>
            <person name="Goodwin Z."/>
            <person name="Lu X."/>
            <person name="Lewis E.E."/>
            <person name="Goodrich-Blair H."/>
            <person name="Stock S.P."/>
            <person name="Adams B.J."/>
            <person name="Sternberg P.W."/>
            <person name="Mortazavi A."/>
        </authorList>
    </citation>
    <scope>NUCLEOTIDE SEQUENCE [LARGE SCALE GENOMIC DNA]</scope>
    <source>
        <strain evidence="3 4">ALL</strain>
    </source>
</reference>
<reference evidence="3 4" key="2">
    <citation type="journal article" date="2019" name="G3 (Bethesda)">
        <title>Hybrid Assembly of the Genome of the Entomopathogenic Nematode Steinernema carpocapsae Identifies the X-Chromosome.</title>
        <authorList>
            <person name="Serra L."/>
            <person name="Macchietto M."/>
            <person name="Macias-Munoz A."/>
            <person name="McGill C.J."/>
            <person name="Rodriguez I.M."/>
            <person name="Rodriguez B."/>
            <person name="Murad R."/>
            <person name="Mortazavi A."/>
        </authorList>
    </citation>
    <scope>NUCLEOTIDE SEQUENCE [LARGE SCALE GENOMIC DNA]</scope>
    <source>
        <strain evidence="3 4">ALL</strain>
    </source>
</reference>
<dbReference type="Gene3D" id="3.30.710.10">
    <property type="entry name" value="Potassium Channel Kv1.1, Chain A"/>
    <property type="match status" value="1"/>
</dbReference>
<dbReference type="CDD" id="cd18186">
    <property type="entry name" value="BTB_POZ_ZBTB_KLHL-like"/>
    <property type="match status" value="1"/>
</dbReference>
<dbReference type="CDD" id="cd00121">
    <property type="entry name" value="MATH"/>
    <property type="match status" value="1"/>
</dbReference>
<dbReference type="PROSITE" id="PS50097">
    <property type="entry name" value="BTB"/>
    <property type="match status" value="1"/>
</dbReference>
<comment type="caution">
    <text evidence="3">The sequence shown here is derived from an EMBL/GenBank/DDBJ whole genome shotgun (WGS) entry which is preliminary data.</text>
</comment>
<dbReference type="Proteomes" id="UP000298663">
    <property type="component" value="Unassembled WGS sequence"/>
</dbReference>